<comment type="caution">
    <text evidence="2">The sequence shown here is derived from an EMBL/GenBank/DDBJ whole genome shotgun (WGS) entry which is preliminary data.</text>
</comment>
<accession>A0ABV6W6R0</accession>
<sequence>MLLTAPTTTPAPTPTTPVRDQTRAYLSASLGHPVSDDQDVFAAGLANSLFAAQLVLFVEDRFAVTVEDDELEIASFCSVDAITAFVARKTGAGHGR</sequence>
<protein>
    <submittedName>
        <fullName evidence="2">Acyl carrier protein</fullName>
    </submittedName>
</protein>
<proteinExistence type="predicted"/>
<reference evidence="2 3" key="1">
    <citation type="submission" date="2024-09" db="EMBL/GenBank/DDBJ databases">
        <authorList>
            <person name="Lee S.D."/>
        </authorList>
    </citation>
    <scope>NUCLEOTIDE SEQUENCE [LARGE SCALE GENOMIC DNA]</scope>
    <source>
        <strain evidence="2 3">N8-3</strain>
    </source>
</reference>
<name>A0ABV6W6R0_9ACTN</name>
<gene>
    <name evidence="2" type="ORF">ACEZDE_33640</name>
</gene>
<evidence type="ECO:0000256" key="1">
    <source>
        <dbReference type="SAM" id="MobiDB-lite"/>
    </source>
</evidence>
<organism evidence="2 3">
    <name type="scientific">Streptacidiphilus cavernicola</name>
    <dbReference type="NCBI Taxonomy" id="3342716"/>
    <lineage>
        <taxon>Bacteria</taxon>
        <taxon>Bacillati</taxon>
        <taxon>Actinomycetota</taxon>
        <taxon>Actinomycetes</taxon>
        <taxon>Kitasatosporales</taxon>
        <taxon>Streptomycetaceae</taxon>
        <taxon>Streptacidiphilus</taxon>
    </lineage>
</organism>
<evidence type="ECO:0000313" key="3">
    <source>
        <dbReference type="Proteomes" id="UP001592531"/>
    </source>
</evidence>
<dbReference type="SUPFAM" id="SSF47336">
    <property type="entry name" value="ACP-like"/>
    <property type="match status" value="1"/>
</dbReference>
<dbReference type="Proteomes" id="UP001592531">
    <property type="component" value="Unassembled WGS sequence"/>
</dbReference>
<keyword evidence="3" id="KW-1185">Reference proteome</keyword>
<dbReference type="InterPro" id="IPR036736">
    <property type="entry name" value="ACP-like_sf"/>
</dbReference>
<dbReference type="Gene3D" id="1.10.1200.10">
    <property type="entry name" value="ACP-like"/>
    <property type="match status" value="1"/>
</dbReference>
<dbReference type="EMBL" id="JBHFAB010000046">
    <property type="protein sequence ID" value="MFC1421551.1"/>
    <property type="molecule type" value="Genomic_DNA"/>
</dbReference>
<evidence type="ECO:0000313" key="2">
    <source>
        <dbReference type="EMBL" id="MFC1421551.1"/>
    </source>
</evidence>
<feature type="region of interest" description="Disordered" evidence="1">
    <location>
        <begin position="1"/>
        <end position="20"/>
    </location>
</feature>
<dbReference type="RefSeq" id="WP_380544989.1">
    <property type="nucleotide sequence ID" value="NZ_JBHFAB010000046.1"/>
</dbReference>